<dbReference type="STRING" id="3914.A0A0L9USK1"/>
<dbReference type="Proteomes" id="UP000053144">
    <property type="component" value="Chromosome 6"/>
</dbReference>
<protein>
    <submittedName>
        <fullName evidence="2">Uncharacterized protein</fullName>
    </submittedName>
</protein>
<reference evidence="3" key="1">
    <citation type="journal article" date="2015" name="Proc. Natl. Acad. Sci. U.S.A.">
        <title>Genome sequencing of adzuki bean (Vigna angularis) provides insight into high starch and low fat accumulation and domestication.</title>
        <authorList>
            <person name="Yang K."/>
            <person name="Tian Z."/>
            <person name="Chen C."/>
            <person name="Luo L."/>
            <person name="Zhao B."/>
            <person name="Wang Z."/>
            <person name="Yu L."/>
            <person name="Li Y."/>
            <person name="Sun Y."/>
            <person name="Li W."/>
            <person name="Chen Y."/>
            <person name="Li Y."/>
            <person name="Zhang Y."/>
            <person name="Ai D."/>
            <person name="Zhao J."/>
            <person name="Shang C."/>
            <person name="Ma Y."/>
            <person name="Wu B."/>
            <person name="Wang M."/>
            <person name="Gao L."/>
            <person name="Sun D."/>
            <person name="Zhang P."/>
            <person name="Guo F."/>
            <person name="Wang W."/>
            <person name="Li Y."/>
            <person name="Wang J."/>
            <person name="Varshney R.K."/>
            <person name="Wang J."/>
            <person name="Ling H.Q."/>
            <person name="Wan P."/>
        </authorList>
    </citation>
    <scope>NUCLEOTIDE SEQUENCE</scope>
    <source>
        <strain evidence="3">cv. Jingnong 6</strain>
    </source>
</reference>
<feature type="region of interest" description="Disordered" evidence="1">
    <location>
        <begin position="1"/>
        <end position="26"/>
    </location>
</feature>
<feature type="compositionally biased region" description="Gly residues" evidence="1">
    <location>
        <begin position="1"/>
        <end position="11"/>
    </location>
</feature>
<feature type="compositionally biased region" description="Basic and acidic residues" evidence="1">
    <location>
        <begin position="12"/>
        <end position="26"/>
    </location>
</feature>
<dbReference type="AlphaFoldDB" id="A0A0L9USK1"/>
<evidence type="ECO:0000313" key="2">
    <source>
        <dbReference type="EMBL" id="KOM45701.1"/>
    </source>
</evidence>
<evidence type="ECO:0000313" key="3">
    <source>
        <dbReference type="Proteomes" id="UP000053144"/>
    </source>
</evidence>
<dbReference type="Gramene" id="KOM45701">
    <property type="protein sequence ID" value="KOM45701"/>
    <property type="gene ID" value="LR48_Vigan06g100700"/>
</dbReference>
<organism evidence="2 3">
    <name type="scientific">Phaseolus angularis</name>
    <name type="common">Azuki bean</name>
    <name type="synonym">Vigna angularis</name>
    <dbReference type="NCBI Taxonomy" id="3914"/>
    <lineage>
        <taxon>Eukaryota</taxon>
        <taxon>Viridiplantae</taxon>
        <taxon>Streptophyta</taxon>
        <taxon>Embryophyta</taxon>
        <taxon>Tracheophyta</taxon>
        <taxon>Spermatophyta</taxon>
        <taxon>Magnoliopsida</taxon>
        <taxon>eudicotyledons</taxon>
        <taxon>Gunneridae</taxon>
        <taxon>Pentapetalae</taxon>
        <taxon>rosids</taxon>
        <taxon>fabids</taxon>
        <taxon>Fabales</taxon>
        <taxon>Fabaceae</taxon>
        <taxon>Papilionoideae</taxon>
        <taxon>50 kb inversion clade</taxon>
        <taxon>NPAAA clade</taxon>
        <taxon>indigoferoid/millettioid clade</taxon>
        <taxon>Phaseoleae</taxon>
        <taxon>Vigna</taxon>
    </lineage>
</organism>
<sequence length="143" mass="15538">MANGGAGGVDEVGGRDGARGEDGAADGLEVRDRKRIGGSYLKSDLVYCDPKLAKERICNLGEVIIQKNPDNLELSKRIKTFFHGTDEQLQMDTTVSEARWEISSSWALPITISNCSSFCATSPHYLSLLMAIFLPHLDLAVGH</sequence>
<gene>
    <name evidence="2" type="ORF">LR48_Vigan06g100700</name>
</gene>
<evidence type="ECO:0000256" key="1">
    <source>
        <dbReference type="SAM" id="MobiDB-lite"/>
    </source>
</evidence>
<proteinExistence type="predicted"/>
<name>A0A0L9USK1_PHAAN</name>
<accession>A0A0L9USK1</accession>
<dbReference type="EMBL" id="CM003376">
    <property type="protein sequence ID" value="KOM45701.1"/>
    <property type="molecule type" value="Genomic_DNA"/>
</dbReference>